<gene>
    <name evidence="10" type="primary">folK</name>
    <name evidence="10" type="ORF">WMW72_34420</name>
</gene>
<accession>A0ABU9DXX4</accession>
<dbReference type="PANTHER" id="PTHR43071">
    <property type="entry name" value="2-AMINO-4-HYDROXY-6-HYDROXYMETHYLDIHYDROPTERIDINE PYROPHOSPHOKINASE"/>
    <property type="match status" value="1"/>
</dbReference>
<dbReference type="CDD" id="cd00483">
    <property type="entry name" value="HPPK"/>
    <property type="match status" value="1"/>
</dbReference>
<evidence type="ECO:0000256" key="2">
    <source>
        <dbReference type="ARBA" id="ARBA00005051"/>
    </source>
</evidence>
<keyword evidence="6" id="KW-0418">Kinase</keyword>
<dbReference type="EC" id="2.7.6.3" evidence="3"/>
<evidence type="ECO:0000256" key="5">
    <source>
        <dbReference type="ARBA" id="ARBA00022741"/>
    </source>
</evidence>
<dbReference type="PANTHER" id="PTHR43071:SF1">
    <property type="entry name" value="2-AMINO-4-HYDROXY-6-HYDROXYMETHYLDIHYDROPTERIDINE PYROPHOSPHOKINASE"/>
    <property type="match status" value="1"/>
</dbReference>
<dbReference type="InterPro" id="IPR035907">
    <property type="entry name" value="Hppk_sf"/>
</dbReference>
<dbReference type="InterPro" id="IPR000550">
    <property type="entry name" value="Hppk"/>
</dbReference>
<evidence type="ECO:0000256" key="6">
    <source>
        <dbReference type="ARBA" id="ARBA00022777"/>
    </source>
</evidence>
<dbReference type="SUPFAM" id="SSF55083">
    <property type="entry name" value="6-hydroxymethyl-7,8-dihydropterin pyrophosphokinase, HPPK"/>
    <property type="match status" value="1"/>
</dbReference>
<comment type="caution">
    <text evidence="10">The sequence shown here is derived from an EMBL/GenBank/DDBJ whole genome shotgun (WGS) entry which is preliminary data.</text>
</comment>
<dbReference type="NCBIfam" id="TIGR01498">
    <property type="entry name" value="folK"/>
    <property type="match status" value="1"/>
</dbReference>
<protein>
    <recommendedName>
        <fullName evidence="3">2-amino-4-hydroxy-6-hydroxymethyldihydropteridine diphosphokinase</fullName>
        <ecNumber evidence="3">2.7.6.3</ecNumber>
    </recommendedName>
</protein>
<keyword evidence="8" id="KW-0289">Folate biosynthesis</keyword>
<name>A0ABU9DXX4_9BACL</name>
<keyword evidence="11" id="KW-1185">Reference proteome</keyword>
<sequence length="174" mass="19779">MNAPDADEREPLILAYIGLGSNIGDRSNYLSEAIRLLAEEESIELASRSGIYETEPVGYVDQDAFLNMVVAVTTSLSSSELLERMQRVEQRLGRKREIHWGPRTIDLDLLLFGDVHQDAPDLILPHPRMMERAFVLVPLIDAMEKLEAARARTYREQLERVEGKEGVIVWKKTC</sequence>
<comment type="catalytic activity">
    <reaction evidence="1">
        <text>6-hydroxymethyl-7,8-dihydropterin + ATP = (7,8-dihydropterin-6-yl)methyl diphosphate + AMP + H(+)</text>
        <dbReference type="Rhea" id="RHEA:11412"/>
        <dbReference type="ChEBI" id="CHEBI:15378"/>
        <dbReference type="ChEBI" id="CHEBI:30616"/>
        <dbReference type="ChEBI" id="CHEBI:44841"/>
        <dbReference type="ChEBI" id="CHEBI:72950"/>
        <dbReference type="ChEBI" id="CHEBI:456215"/>
        <dbReference type="EC" id="2.7.6.3"/>
    </reaction>
</comment>
<keyword evidence="5" id="KW-0547">Nucleotide-binding</keyword>
<evidence type="ECO:0000256" key="8">
    <source>
        <dbReference type="ARBA" id="ARBA00022909"/>
    </source>
</evidence>
<feature type="domain" description="7,8-dihydro-6-hydroxymethylpterin-pyrophosphokinase" evidence="9">
    <location>
        <begin position="99"/>
        <end position="110"/>
    </location>
</feature>
<evidence type="ECO:0000256" key="7">
    <source>
        <dbReference type="ARBA" id="ARBA00022840"/>
    </source>
</evidence>
<dbReference type="PROSITE" id="PS00794">
    <property type="entry name" value="HPPK"/>
    <property type="match status" value="1"/>
</dbReference>
<dbReference type="GO" id="GO:0003848">
    <property type="term" value="F:2-amino-4-hydroxy-6-hydroxymethyldihydropteridine diphosphokinase activity"/>
    <property type="evidence" value="ECO:0007669"/>
    <property type="project" value="UniProtKB-EC"/>
</dbReference>
<evidence type="ECO:0000256" key="4">
    <source>
        <dbReference type="ARBA" id="ARBA00022679"/>
    </source>
</evidence>
<organism evidence="10 11">
    <name type="scientific">Paenibacillus filicis</name>
    <dbReference type="NCBI Taxonomy" id="669464"/>
    <lineage>
        <taxon>Bacteria</taxon>
        <taxon>Bacillati</taxon>
        <taxon>Bacillota</taxon>
        <taxon>Bacilli</taxon>
        <taxon>Bacillales</taxon>
        <taxon>Paenibacillaceae</taxon>
        <taxon>Paenibacillus</taxon>
    </lineage>
</organism>
<evidence type="ECO:0000313" key="10">
    <source>
        <dbReference type="EMBL" id="MEK8132987.1"/>
    </source>
</evidence>
<dbReference type="Gene3D" id="3.30.70.560">
    <property type="entry name" value="7,8-Dihydro-6-hydroxymethylpterin-pyrophosphokinase HPPK"/>
    <property type="match status" value="1"/>
</dbReference>
<keyword evidence="4 10" id="KW-0808">Transferase</keyword>
<evidence type="ECO:0000313" key="11">
    <source>
        <dbReference type="Proteomes" id="UP001469365"/>
    </source>
</evidence>
<evidence type="ECO:0000256" key="1">
    <source>
        <dbReference type="ARBA" id="ARBA00000198"/>
    </source>
</evidence>
<dbReference type="RefSeq" id="WP_341420119.1">
    <property type="nucleotide sequence ID" value="NZ_JBBPCC010000040.1"/>
</dbReference>
<dbReference type="EMBL" id="JBBPCC010000040">
    <property type="protein sequence ID" value="MEK8132987.1"/>
    <property type="molecule type" value="Genomic_DNA"/>
</dbReference>
<keyword evidence="7" id="KW-0067">ATP-binding</keyword>
<dbReference type="Pfam" id="PF01288">
    <property type="entry name" value="HPPK"/>
    <property type="match status" value="1"/>
</dbReference>
<reference evidence="10 11" key="1">
    <citation type="submission" date="2024-04" db="EMBL/GenBank/DDBJ databases">
        <title>draft genome sequnece of Paenibacillus filicis.</title>
        <authorList>
            <person name="Kim D.-U."/>
        </authorList>
    </citation>
    <scope>NUCLEOTIDE SEQUENCE [LARGE SCALE GENOMIC DNA]</scope>
    <source>
        <strain evidence="10 11">KACC14197</strain>
    </source>
</reference>
<evidence type="ECO:0000259" key="9">
    <source>
        <dbReference type="PROSITE" id="PS00794"/>
    </source>
</evidence>
<proteinExistence type="predicted"/>
<evidence type="ECO:0000256" key="3">
    <source>
        <dbReference type="ARBA" id="ARBA00013253"/>
    </source>
</evidence>
<comment type="pathway">
    <text evidence="2">Cofactor biosynthesis; tetrahydrofolate biosynthesis; 2-amino-4-hydroxy-6-hydroxymethyl-7,8-dihydropteridine diphosphate from 7,8-dihydroneopterin triphosphate: step 4/4.</text>
</comment>
<dbReference type="Proteomes" id="UP001469365">
    <property type="component" value="Unassembled WGS sequence"/>
</dbReference>